<organism evidence="1 2">
    <name type="scientific">Meloidogyne enterolobii</name>
    <name type="common">Root-knot nematode worm</name>
    <name type="synonym">Meloidogyne mayaguensis</name>
    <dbReference type="NCBI Taxonomy" id="390850"/>
    <lineage>
        <taxon>Eukaryota</taxon>
        <taxon>Metazoa</taxon>
        <taxon>Ecdysozoa</taxon>
        <taxon>Nematoda</taxon>
        <taxon>Chromadorea</taxon>
        <taxon>Rhabditida</taxon>
        <taxon>Tylenchina</taxon>
        <taxon>Tylenchomorpha</taxon>
        <taxon>Tylenchoidea</taxon>
        <taxon>Meloidogynidae</taxon>
        <taxon>Meloidogyninae</taxon>
        <taxon>Meloidogyne</taxon>
    </lineage>
</organism>
<accession>A0A6V7VME1</accession>
<reference evidence="1 2" key="1">
    <citation type="submission" date="2020-08" db="EMBL/GenBank/DDBJ databases">
        <authorList>
            <person name="Koutsovoulos G."/>
            <person name="Danchin GJ E."/>
        </authorList>
    </citation>
    <scope>NUCLEOTIDE SEQUENCE [LARGE SCALE GENOMIC DNA]</scope>
</reference>
<proteinExistence type="predicted"/>
<dbReference type="AlphaFoldDB" id="A0A6V7VME1"/>
<sequence length="124" mass="14451">MYHPDGETFQLHQLILDNLKERCRKYGDTSTWDINIVILYKEGLQEIGNTRSTINISLHNSSKTMDIRQIMEINKFIINNKVLGIIQGANNNNTLDITKEIWESKETLDIMAKNSWIQKMKGRI</sequence>
<evidence type="ECO:0000313" key="2">
    <source>
        <dbReference type="Proteomes" id="UP000580250"/>
    </source>
</evidence>
<evidence type="ECO:0000313" key="1">
    <source>
        <dbReference type="EMBL" id="CAD2176043.1"/>
    </source>
</evidence>
<gene>
    <name evidence="1" type="ORF">MENT_LOCUS27813</name>
</gene>
<dbReference type="EMBL" id="CAJEWN010000267">
    <property type="protein sequence ID" value="CAD2176043.1"/>
    <property type="molecule type" value="Genomic_DNA"/>
</dbReference>
<name>A0A6V7VME1_MELEN</name>
<dbReference type="Proteomes" id="UP000580250">
    <property type="component" value="Unassembled WGS sequence"/>
</dbReference>
<comment type="caution">
    <text evidence="1">The sequence shown here is derived from an EMBL/GenBank/DDBJ whole genome shotgun (WGS) entry which is preliminary data.</text>
</comment>
<protein>
    <submittedName>
        <fullName evidence="1">Uncharacterized protein</fullName>
    </submittedName>
</protein>